<evidence type="ECO:0000259" key="7">
    <source>
        <dbReference type="Pfam" id="PF01432"/>
    </source>
</evidence>
<evidence type="ECO:0000313" key="8">
    <source>
        <dbReference type="EMBL" id="KAK8836736.1"/>
    </source>
</evidence>
<keyword evidence="9" id="KW-1185">Reference proteome</keyword>
<organism evidence="8 9">
    <name type="scientific">Tritrichomonas musculus</name>
    <dbReference type="NCBI Taxonomy" id="1915356"/>
    <lineage>
        <taxon>Eukaryota</taxon>
        <taxon>Metamonada</taxon>
        <taxon>Parabasalia</taxon>
        <taxon>Tritrichomonadida</taxon>
        <taxon>Tritrichomonadidae</taxon>
        <taxon>Tritrichomonas</taxon>
    </lineage>
</organism>
<dbReference type="InterPro" id="IPR001567">
    <property type="entry name" value="Pept_M3A_M3B_dom"/>
</dbReference>
<evidence type="ECO:0000256" key="6">
    <source>
        <dbReference type="RuleBase" id="RU003435"/>
    </source>
</evidence>
<gene>
    <name evidence="8" type="ORF">M9Y10_037253</name>
</gene>
<evidence type="ECO:0000313" key="9">
    <source>
        <dbReference type="Proteomes" id="UP001470230"/>
    </source>
</evidence>
<keyword evidence="2 6" id="KW-0479">Metal-binding</keyword>
<comment type="similarity">
    <text evidence="6">Belongs to the peptidase M3 family.</text>
</comment>
<keyword evidence="4 6" id="KW-0862">Zinc</keyword>
<keyword evidence="5 6" id="KW-0482">Metalloprotease</keyword>
<dbReference type="PANTHER" id="PTHR24159">
    <property type="match status" value="1"/>
</dbReference>
<proteinExistence type="inferred from homology"/>
<sequence length="534" mass="64170">MTFFQLKFWNEDVKYCEVYDKDSHELLGAFFAGWFLHNDKRSGGWKKQLVFNGSLAKVVDGKPALLTRKLTQTIFHEFGHLCHFLLSKSPIKFYNERFCCVSFEISRETDGRSIENLNYSQNQNFINFIKSSFLKMEIQNQFNQMKELQSNLIGFIDKEDEAEEYLMNLKTCIDDQNILKNREDFKLFLHLLVSISNDHYRYPNFFEKIERILLDFKAEIEQYFTNKEIFRLFKTNKRLLLFLVKQKIFVFDQQISERILMKRKYRELKYPQYFAPEVKPFYDQIKNRDTSKESEDEEQKKIEEEFNKEMSKEIPEDFDEKRLIGENDDHICHMIRNDMIEEFITFINQNNYPLNSTISQSIFETNNFLLYEKPPLIAYAAFYGSVAISKYLYDKDVELSPSLWPYAVHSDNPSMINFLEVNNVEYDDGVNESFPYKETVLEAIKCHNNDVVNYIKDKYNKEGSKKSQNDEFKYKLNEHIISYSFRYYNFNYFPEKIKSNSIFFYFCIYGYTTLVKMYITNHRIDINKLKILNL</sequence>
<feature type="domain" description="Peptidase M3A/M3B catalytic" evidence="7">
    <location>
        <begin position="9"/>
        <end position="92"/>
    </location>
</feature>
<evidence type="ECO:0000256" key="3">
    <source>
        <dbReference type="ARBA" id="ARBA00022801"/>
    </source>
</evidence>
<evidence type="ECO:0000256" key="5">
    <source>
        <dbReference type="ARBA" id="ARBA00023049"/>
    </source>
</evidence>
<dbReference type="Pfam" id="PF01432">
    <property type="entry name" value="Peptidase_M3"/>
    <property type="match status" value="1"/>
</dbReference>
<keyword evidence="3 6" id="KW-0378">Hydrolase</keyword>
<dbReference type="SUPFAM" id="SSF48403">
    <property type="entry name" value="Ankyrin repeat"/>
    <property type="match status" value="1"/>
</dbReference>
<evidence type="ECO:0000256" key="2">
    <source>
        <dbReference type="ARBA" id="ARBA00022723"/>
    </source>
</evidence>
<dbReference type="EMBL" id="JAPFFF010000063">
    <property type="protein sequence ID" value="KAK8836736.1"/>
    <property type="molecule type" value="Genomic_DNA"/>
</dbReference>
<dbReference type="SUPFAM" id="SSF55486">
    <property type="entry name" value="Metalloproteases ('zincins'), catalytic domain"/>
    <property type="match status" value="1"/>
</dbReference>
<comment type="cofactor">
    <cofactor evidence="6">
        <name>Zn(2+)</name>
        <dbReference type="ChEBI" id="CHEBI:29105"/>
    </cofactor>
    <text evidence="6">Binds 1 zinc ion.</text>
</comment>
<accession>A0ABR2GSW1</accession>
<dbReference type="InterPro" id="IPR036770">
    <property type="entry name" value="Ankyrin_rpt-contain_sf"/>
</dbReference>
<evidence type="ECO:0000256" key="4">
    <source>
        <dbReference type="ARBA" id="ARBA00022833"/>
    </source>
</evidence>
<dbReference type="PANTHER" id="PTHR24159:SF5">
    <property type="entry name" value="ANK_REP_REGION DOMAIN-CONTAINING PROTEIN"/>
    <property type="match status" value="1"/>
</dbReference>
<protein>
    <recommendedName>
        <fullName evidence="7">Peptidase M3A/M3B catalytic domain-containing protein</fullName>
    </recommendedName>
</protein>
<name>A0ABR2GSW1_9EUKA</name>
<keyword evidence="1 6" id="KW-0645">Protease</keyword>
<dbReference type="Proteomes" id="UP001470230">
    <property type="component" value="Unassembled WGS sequence"/>
</dbReference>
<dbReference type="Gene3D" id="1.10.1370.40">
    <property type="match status" value="1"/>
</dbReference>
<evidence type="ECO:0000256" key="1">
    <source>
        <dbReference type="ARBA" id="ARBA00022670"/>
    </source>
</evidence>
<comment type="caution">
    <text evidence="8">The sequence shown here is derived from an EMBL/GenBank/DDBJ whole genome shotgun (WGS) entry which is preliminary data.</text>
</comment>
<reference evidence="8 9" key="1">
    <citation type="submission" date="2024-04" db="EMBL/GenBank/DDBJ databases">
        <title>Tritrichomonas musculus Genome.</title>
        <authorList>
            <person name="Alves-Ferreira E."/>
            <person name="Grigg M."/>
            <person name="Lorenzi H."/>
            <person name="Galac M."/>
        </authorList>
    </citation>
    <scope>NUCLEOTIDE SEQUENCE [LARGE SCALE GENOMIC DNA]</scope>
    <source>
        <strain evidence="8 9">EAF2021</strain>
    </source>
</reference>